<dbReference type="GO" id="GO:0003700">
    <property type="term" value="F:DNA-binding transcription factor activity"/>
    <property type="evidence" value="ECO:0007669"/>
    <property type="project" value="TreeGrafter"/>
</dbReference>
<dbReference type="EMBL" id="WNZW01000006">
    <property type="protein sequence ID" value="MUG46367.1"/>
    <property type="molecule type" value="Genomic_DNA"/>
</dbReference>
<protein>
    <submittedName>
        <fullName evidence="1">Transcriptional regulator</fullName>
    </submittedName>
</protein>
<evidence type="ECO:0000313" key="2">
    <source>
        <dbReference type="Proteomes" id="UP000447876"/>
    </source>
</evidence>
<dbReference type="Pfam" id="PF02082">
    <property type="entry name" value="Rrf2"/>
    <property type="match status" value="1"/>
</dbReference>
<dbReference type="GO" id="GO:0005829">
    <property type="term" value="C:cytosol"/>
    <property type="evidence" value="ECO:0007669"/>
    <property type="project" value="TreeGrafter"/>
</dbReference>
<dbReference type="PROSITE" id="PS51197">
    <property type="entry name" value="HTH_RRF2_2"/>
    <property type="match status" value="1"/>
</dbReference>
<organism evidence="1 2">
    <name type="scientific">Paenibacillus woosongensis</name>
    <dbReference type="NCBI Taxonomy" id="307580"/>
    <lineage>
        <taxon>Bacteria</taxon>
        <taxon>Bacillati</taxon>
        <taxon>Bacillota</taxon>
        <taxon>Bacilli</taxon>
        <taxon>Bacillales</taxon>
        <taxon>Paenibacillaceae</taxon>
        <taxon>Paenibacillus</taxon>
    </lineage>
</organism>
<reference evidence="1 2" key="1">
    <citation type="submission" date="2019-11" db="EMBL/GenBank/DDBJ databases">
        <title>Draft genome sequences of five Paenibacillus species of dairy origin.</title>
        <authorList>
            <person name="Olajide A.M."/>
            <person name="Chen S."/>
            <person name="Lapointe G."/>
        </authorList>
    </citation>
    <scope>NUCLEOTIDE SEQUENCE [LARGE SCALE GENOMIC DNA]</scope>
    <source>
        <strain evidence="1 2">12CR55</strain>
    </source>
</reference>
<gene>
    <name evidence="1" type="ORF">GNP95_15360</name>
</gene>
<comment type="caution">
    <text evidence="1">The sequence shown here is derived from an EMBL/GenBank/DDBJ whole genome shotgun (WGS) entry which is preliminary data.</text>
</comment>
<dbReference type="InterPro" id="IPR030489">
    <property type="entry name" value="TR_Rrf2-type_CS"/>
</dbReference>
<dbReference type="InterPro" id="IPR036390">
    <property type="entry name" value="WH_DNA-bd_sf"/>
</dbReference>
<dbReference type="AlphaFoldDB" id="A0A7X2Z2F8"/>
<dbReference type="RefSeq" id="WP_155611768.1">
    <property type="nucleotide sequence ID" value="NZ_WNZW01000006.1"/>
</dbReference>
<dbReference type="Proteomes" id="UP000447876">
    <property type="component" value="Unassembled WGS sequence"/>
</dbReference>
<sequence length="144" mass="15822">MNSEFTVALHCLLFLHMNADYIANSEKIAASVATHPARVRKVLSMLKKQGYVSTKEGVGGGYLLSADLNAISLGDLYRLFAKGTLQPGWCSGSQESSCQVSSKMREVMDRIFAGGEDQLERYFDEIKVSRVRGLLQELRAEAGS</sequence>
<dbReference type="InterPro" id="IPR036388">
    <property type="entry name" value="WH-like_DNA-bd_sf"/>
</dbReference>
<dbReference type="PROSITE" id="PS01332">
    <property type="entry name" value="HTH_RRF2_1"/>
    <property type="match status" value="1"/>
</dbReference>
<dbReference type="InterPro" id="IPR000944">
    <property type="entry name" value="Tscrpt_reg_Rrf2"/>
</dbReference>
<dbReference type="OrthoDB" id="3242805at2"/>
<dbReference type="PANTHER" id="PTHR33221:SF15">
    <property type="entry name" value="HTH-TYPE TRANSCRIPTIONAL REGULATOR YWGB-RELATED"/>
    <property type="match status" value="1"/>
</dbReference>
<proteinExistence type="predicted"/>
<dbReference type="SUPFAM" id="SSF46785">
    <property type="entry name" value="Winged helix' DNA-binding domain"/>
    <property type="match status" value="1"/>
</dbReference>
<dbReference type="PANTHER" id="PTHR33221">
    <property type="entry name" value="WINGED HELIX-TURN-HELIX TRANSCRIPTIONAL REGULATOR, RRF2 FAMILY"/>
    <property type="match status" value="1"/>
</dbReference>
<dbReference type="Gene3D" id="1.10.10.10">
    <property type="entry name" value="Winged helix-like DNA-binding domain superfamily/Winged helix DNA-binding domain"/>
    <property type="match status" value="1"/>
</dbReference>
<evidence type="ECO:0000313" key="1">
    <source>
        <dbReference type="EMBL" id="MUG46367.1"/>
    </source>
</evidence>
<name>A0A7X2Z2F8_9BACL</name>
<accession>A0A7X2Z2F8</accession>